<dbReference type="SUPFAM" id="SSF52540">
    <property type="entry name" value="P-loop containing nucleoside triphosphate hydrolases"/>
    <property type="match status" value="1"/>
</dbReference>
<keyword evidence="2" id="KW-1048">Host nucleus</keyword>
<protein>
    <submittedName>
        <fullName evidence="7">NS1</fullName>
    </submittedName>
</protein>
<evidence type="ECO:0000256" key="1">
    <source>
        <dbReference type="ARBA" id="ARBA00004147"/>
    </source>
</evidence>
<evidence type="ECO:0000259" key="6">
    <source>
        <dbReference type="PROSITE" id="PS51206"/>
    </source>
</evidence>
<sequence length="253" mass="28997">MADIVNLCSKYNCESQSDFFKRVTYKEYRDSYMKHPKDFSYLVDMGVNINLKHILDDQLDRWAIVTGYPHGDPLIIETILRTVGIDPDIFQMAVKTILTMSHNKINTLVMAGPINSCKTLLSNLLTARLTTCYATNHGSLGDFYFAPFLRKAVINLEELQVTCATADDYKSILGGVPLDINRKHVTDRQRLYRTPIIVTTNYDKFGRGMISHMDETALQARCIKFTTHQKYSPLRQVTPNDMAAFLYKYDNKD</sequence>
<name>A0A8A4XDJ8_9VIRU</name>
<dbReference type="PROSITE" id="PS51206">
    <property type="entry name" value="SF3_HELICASE_1"/>
    <property type="match status" value="1"/>
</dbReference>
<evidence type="ECO:0000256" key="4">
    <source>
        <dbReference type="ARBA" id="ARBA00022741"/>
    </source>
</evidence>
<feature type="domain" description="SF3 helicase" evidence="6">
    <location>
        <begin position="85"/>
        <end position="240"/>
    </location>
</feature>
<dbReference type="GO" id="GO:0019079">
    <property type="term" value="P:viral genome replication"/>
    <property type="evidence" value="ECO:0007669"/>
    <property type="project" value="InterPro"/>
</dbReference>
<dbReference type="Gene3D" id="3.40.50.300">
    <property type="entry name" value="P-loop containing nucleotide triphosphate hydrolases"/>
    <property type="match status" value="1"/>
</dbReference>
<reference evidence="7" key="1">
    <citation type="submission" date="2020-09" db="EMBL/GenBank/DDBJ databases">
        <authorList>
            <person name="Dai Z."/>
            <person name="Yang S."/>
            <person name="Zhang W."/>
        </authorList>
    </citation>
    <scope>NUCLEOTIDE SEQUENCE</scope>
    <source>
        <strain evidence="7">Brs136par01</strain>
    </source>
</reference>
<organism evidence="7">
    <name type="scientific">Lanius cristatus densovirus</name>
    <dbReference type="NCBI Taxonomy" id="2794498"/>
    <lineage>
        <taxon>Viruses</taxon>
        <taxon>Monodnaviria</taxon>
        <taxon>Shotokuvirae</taxon>
        <taxon>Cossaviricota</taxon>
        <taxon>Quintoviricetes</taxon>
        <taxon>Piccovirales</taxon>
        <taxon>Parvoviridae</taxon>
        <taxon>Densovirinae</taxon>
    </lineage>
</organism>
<dbReference type="GO" id="GO:0005524">
    <property type="term" value="F:ATP binding"/>
    <property type="evidence" value="ECO:0007669"/>
    <property type="project" value="UniProtKB-KW"/>
</dbReference>
<comment type="subcellular location">
    <subcellularLocation>
        <location evidence="1">Host nucleus</location>
    </subcellularLocation>
</comment>
<evidence type="ECO:0000256" key="5">
    <source>
        <dbReference type="ARBA" id="ARBA00022840"/>
    </source>
</evidence>
<evidence type="ECO:0000313" key="7">
    <source>
        <dbReference type="EMBL" id="QTE03834.1"/>
    </source>
</evidence>
<dbReference type="Pfam" id="PF01057">
    <property type="entry name" value="Parvo_NS1"/>
    <property type="match status" value="1"/>
</dbReference>
<dbReference type="GO" id="GO:0042025">
    <property type="term" value="C:host cell nucleus"/>
    <property type="evidence" value="ECO:0007669"/>
    <property type="project" value="UniProtKB-SubCell"/>
</dbReference>
<evidence type="ECO:0000256" key="2">
    <source>
        <dbReference type="ARBA" id="ARBA00022562"/>
    </source>
</evidence>
<dbReference type="EMBL" id="MW046440">
    <property type="protein sequence ID" value="QTE03834.1"/>
    <property type="molecule type" value="Genomic_DNA"/>
</dbReference>
<evidence type="ECO:0000256" key="3">
    <source>
        <dbReference type="ARBA" id="ARBA00022705"/>
    </source>
</evidence>
<keyword evidence="3" id="KW-0235">DNA replication</keyword>
<dbReference type="InterPro" id="IPR001257">
    <property type="entry name" value="Parvovirus_NS1_helicase"/>
</dbReference>
<accession>A0A8A4XDJ8</accession>
<dbReference type="InterPro" id="IPR027417">
    <property type="entry name" value="P-loop_NTPase"/>
</dbReference>
<dbReference type="InterPro" id="IPR014015">
    <property type="entry name" value="Helicase_SF3_DNA-vir"/>
</dbReference>
<reference evidence="7" key="2">
    <citation type="journal article" date="2022" name="Gigascience">
        <title>Parvovirus dark matter in the cloaca of wild birds.</title>
        <authorList>
            <person name="Dai Z."/>
            <person name="Wang H."/>
            <person name="Wu H."/>
            <person name="Zhang Q."/>
            <person name="Ji L."/>
            <person name="Wang X."/>
            <person name="Shen Q."/>
            <person name="Yang S."/>
            <person name="Ma X."/>
            <person name="Shan T."/>
            <person name="Zhang W."/>
        </authorList>
    </citation>
    <scope>NUCLEOTIDE SEQUENCE</scope>
    <source>
        <strain evidence="7">Brs136par01</strain>
    </source>
</reference>
<keyword evidence="4" id="KW-0547">Nucleotide-binding</keyword>
<keyword evidence="5" id="KW-0067">ATP-binding</keyword>
<dbReference type="GO" id="GO:0006260">
    <property type="term" value="P:DNA replication"/>
    <property type="evidence" value="ECO:0007669"/>
    <property type="project" value="UniProtKB-KW"/>
</dbReference>
<proteinExistence type="predicted"/>